<dbReference type="STRING" id="35525.A0A0P5ZQ70"/>
<comment type="caution">
    <text evidence="1">The sequence shown here is derived from an EMBL/GenBank/DDBJ whole genome shotgun (WGS) entry which is preliminary data.</text>
</comment>
<dbReference type="AlphaFoldDB" id="A0A0P5ZQ70"/>
<dbReference type="GO" id="GO:0000122">
    <property type="term" value="P:negative regulation of transcription by RNA polymerase II"/>
    <property type="evidence" value="ECO:0007669"/>
    <property type="project" value="TreeGrafter"/>
</dbReference>
<dbReference type="EMBL" id="LRGB01003325">
    <property type="protein sequence ID" value="KZS03185.1"/>
    <property type="molecule type" value="Genomic_DNA"/>
</dbReference>
<proteinExistence type="predicted"/>
<sequence length="420" mass="47015">MEVNHYASQCVIAICHFCEHHGPNVIFHTRLGTESESPTNKLSSSPSTSVSCGACNPFGNEHPGFTSKEPTSGKCTVSSNRYTSEIVKSQLQQACFRSLSSEVSPSKEGPIFFSDSGIEIHVISHTFFLKDSSARGFQRWFSVIALTSESTVLLKLWNTLVPEMKDIIEELQQMAAEVYKREEEQCSHRMLRSNFHIANVGAARSMQDISGNPAILLKLHIQFSRLVLLANCSQHLVKPKVTESATSTRESSIAALVRICQEIGPHFKTFAKHILKGGCTSISSDELFFKESCFNALQYLVPVQTTKSFIISQHTLQTTSQPCLLISNRGRKITCILNSCEESNKASCIVTRLENILLAEDVTPSFIHKQITNIREQLLFAAKKMQELKSVDQHKVLQFFQSFGYDTGDLDILHHWSLYC</sequence>
<evidence type="ECO:0000313" key="2">
    <source>
        <dbReference type="Proteomes" id="UP000076858"/>
    </source>
</evidence>
<accession>A0A0P5ZQ70</accession>
<reference evidence="1 2" key="1">
    <citation type="submission" date="2016-03" db="EMBL/GenBank/DDBJ databases">
        <title>EvidentialGene: Evidence-directed Construction of Genes on Genomes.</title>
        <authorList>
            <person name="Gilbert D.G."/>
            <person name="Choi J.-H."/>
            <person name="Mockaitis K."/>
            <person name="Colbourne J."/>
            <person name="Pfrender M."/>
        </authorList>
    </citation>
    <scope>NUCLEOTIDE SEQUENCE [LARGE SCALE GENOMIC DNA]</scope>
    <source>
        <strain evidence="1 2">Xinb3</strain>
        <tissue evidence="1">Complete organism</tissue>
    </source>
</reference>
<dbReference type="GO" id="GO:0005096">
    <property type="term" value="F:GTPase activator activity"/>
    <property type="evidence" value="ECO:0007669"/>
    <property type="project" value="InterPro"/>
</dbReference>
<dbReference type="PANTHER" id="PTHR31441">
    <property type="entry name" value="FOLLICULIN FAMILY MEMBER"/>
    <property type="match status" value="1"/>
</dbReference>
<evidence type="ECO:0000313" key="1">
    <source>
        <dbReference type="EMBL" id="KZS03185.1"/>
    </source>
</evidence>
<name>A0A0P5ZQ70_9CRUS</name>
<dbReference type="GO" id="GO:0005829">
    <property type="term" value="C:cytosol"/>
    <property type="evidence" value="ECO:0007669"/>
    <property type="project" value="TreeGrafter"/>
</dbReference>
<gene>
    <name evidence="1" type="ORF">APZ42_034060</name>
</gene>
<dbReference type="Pfam" id="PF11704">
    <property type="entry name" value="Folliculin"/>
    <property type="match status" value="1"/>
</dbReference>
<dbReference type="InterPro" id="IPR021713">
    <property type="entry name" value="Folliculin"/>
</dbReference>
<dbReference type="InterPro" id="IPR037520">
    <property type="entry name" value="Folliculin/SMCR8_longin"/>
</dbReference>
<dbReference type="Proteomes" id="UP000076858">
    <property type="component" value="Unassembled WGS sequence"/>
</dbReference>
<dbReference type="GO" id="GO:1904263">
    <property type="term" value="P:positive regulation of TORC1 signaling"/>
    <property type="evidence" value="ECO:0007669"/>
    <property type="project" value="TreeGrafter"/>
</dbReference>
<dbReference type="InterPro" id="IPR037521">
    <property type="entry name" value="FLCN/SMCR8_DENN"/>
</dbReference>
<dbReference type="PROSITE" id="PS51834">
    <property type="entry name" value="DENN_FLCN_SMCR8"/>
    <property type="match status" value="1"/>
</dbReference>
<dbReference type="OrthoDB" id="5599713at2759"/>
<dbReference type="PANTHER" id="PTHR31441:SF2">
    <property type="entry name" value="FOLLICULIN"/>
    <property type="match status" value="1"/>
</dbReference>
<organism evidence="1 2">
    <name type="scientific">Daphnia magna</name>
    <dbReference type="NCBI Taxonomy" id="35525"/>
    <lineage>
        <taxon>Eukaryota</taxon>
        <taxon>Metazoa</taxon>
        <taxon>Ecdysozoa</taxon>
        <taxon>Arthropoda</taxon>
        <taxon>Crustacea</taxon>
        <taxon>Branchiopoda</taxon>
        <taxon>Diplostraca</taxon>
        <taxon>Cladocera</taxon>
        <taxon>Anomopoda</taxon>
        <taxon>Daphniidae</taxon>
        <taxon>Daphnia</taxon>
    </lineage>
</organism>
<protein>
    <submittedName>
        <fullName evidence="1">Putative Folliculin</fullName>
    </submittedName>
</protein>
<keyword evidence="2" id="KW-1185">Reference proteome</keyword>